<sequence>MEIPRAVDSSTSSYKRSWVLASCAHPGSLSDSPSIMLIFPLIILLYTAIARGQAIIHTVSTPADPSTPPTSTCTPIFVNPDGTEVHQTAGMILLCREPTTQPSTFIEPAIPTETSRANFRLARNEGIGLLGLGVVLAACLFPVID</sequence>
<dbReference type="AlphaFoldDB" id="A0A0U5CP18"/>
<name>A0A0U5CP18_ASPCI</name>
<accession>A0A0U5CP18</accession>
<evidence type="ECO:0000313" key="3">
    <source>
        <dbReference type="Proteomes" id="UP000054771"/>
    </source>
</evidence>
<keyword evidence="1" id="KW-0812">Transmembrane</keyword>
<feature type="transmembrane region" description="Helical" evidence="1">
    <location>
        <begin position="126"/>
        <end position="144"/>
    </location>
</feature>
<keyword evidence="1" id="KW-1133">Transmembrane helix</keyword>
<feature type="transmembrane region" description="Helical" evidence="1">
    <location>
        <begin position="34"/>
        <end position="50"/>
    </location>
</feature>
<organism evidence="2 3">
    <name type="scientific">Aspergillus calidoustus</name>
    <dbReference type="NCBI Taxonomy" id="454130"/>
    <lineage>
        <taxon>Eukaryota</taxon>
        <taxon>Fungi</taxon>
        <taxon>Dikarya</taxon>
        <taxon>Ascomycota</taxon>
        <taxon>Pezizomycotina</taxon>
        <taxon>Eurotiomycetes</taxon>
        <taxon>Eurotiomycetidae</taxon>
        <taxon>Eurotiales</taxon>
        <taxon>Aspergillaceae</taxon>
        <taxon>Aspergillus</taxon>
        <taxon>Aspergillus subgen. Nidulantes</taxon>
    </lineage>
</organism>
<keyword evidence="3" id="KW-1185">Reference proteome</keyword>
<reference evidence="3" key="1">
    <citation type="journal article" date="2016" name="Genome Announc.">
        <title>Draft genome sequences of fungus Aspergillus calidoustus.</title>
        <authorList>
            <person name="Horn F."/>
            <person name="Linde J."/>
            <person name="Mattern D.J."/>
            <person name="Walther G."/>
            <person name="Guthke R."/>
            <person name="Scherlach K."/>
            <person name="Martin K."/>
            <person name="Brakhage A.A."/>
            <person name="Petzke L."/>
            <person name="Valiante V."/>
        </authorList>
    </citation>
    <scope>NUCLEOTIDE SEQUENCE [LARGE SCALE GENOMIC DNA]</scope>
    <source>
        <strain evidence="3">SF006504</strain>
    </source>
</reference>
<gene>
    <name evidence="2" type="ORF">ASPCAL03219</name>
</gene>
<protein>
    <submittedName>
        <fullName evidence="2">Uncharacterized protein</fullName>
    </submittedName>
</protein>
<keyword evidence="1" id="KW-0472">Membrane</keyword>
<dbReference type="EMBL" id="CDMC01000002">
    <property type="protein sequence ID" value="CEN60786.1"/>
    <property type="molecule type" value="Genomic_DNA"/>
</dbReference>
<proteinExistence type="predicted"/>
<evidence type="ECO:0000256" key="1">
    <source>
        <dbReference type="SAM" id="Phobius"/>
    </source>
</evidence>
<evidence type="ECO:0000313" key="2">
    <source>
        <dbReference type="EMBL" id="CEN60786.1"/>
    </source>
</evidence>
<dbReference type="Proteomes" id="UP000054771">
    <property type="component" value="Unassembled WGS sequence"/>
</dbReference>